<evidence type="ECO:0000256" key="2">
    <source>
        <dbReference type="ARBA" id="ARBA00004234"/>
    </source>
</evidence>
<keyword evidence="10" id="KW-1185">Reference proteome</keyword>
<dbReference type="AlphaFoldDB" id="A0A4Y2AY91"/>
<dbReference type="EMBL" id="BGPR01000039">
    <property type="protein sequence ID" value="GBL84860.1"/>
    <property type="molecule type" value="Genomic_DNA"/>
</dbReference>
<feature type="region of interest" description="Disordered" evidence="8">
    <location>
        <begin position="26"/>
        <end position="47"/>
    </location>
</feature>
<keyword evidence="5 7" id="KW-1133">Transmembrane helix</keyword>
<dbReference type="OrthoDB" id="6419729at2759"/>
<feature type="transmembrane region" description="Helical" evidence="7">
    <location>
        <begin position="138"/>
        <end position="167"/>
    </location>
</feature>
<keyword evidence="4 7" id="KW-0812">Transmembrane</keyword>
<evidence type="ECO:0000256" key="5">
    <source>
        <dbReference type="ARBA" id="ARBA00022989"/>
    </source>
</evidence>
<accession>A0A4Y2AY91</accession>
<evidence type="ECO:0000313" key="10">
    <source>
        <dbReference type="Proteomes" id="UP000499080"/>
    </source>
</evidence>
<evidence type="ECO:0000256" key="6">
    <source>
        <dbReference type="ARBA" id="ARBA00023136"/>
    </source>
</evidence>
<comment type="similarity">
    <text evidence="3 7">Belongs to the PRA1 family.</text>
</comment>
<name>A0A4Y2AY91_ARAVE</name>
<evidence type="ECO:0000256" key="4">
    <source>
        <dbReference type="ARBA" id="ARBA00022692"/>
    </source>
</evidence>
<dbReference type="PANTHER" id="PTHR19317">
    <property type="entry name" value="PRENYLATED RAB ACCEPTOR 1-RELATED"/>
    <property type="match status" value="1"/>
</dbReference>
<dbReference type="GO" id="GO:0005794">
    <property type="term" value="C:Golgi apparatus"/>
    <property type="evidence" value="ECO:0007669"/>
    <property type="project" value="TreeGrafter"/>
</dbReference>
<gene>
    <name evidence="9" type="ORF">AVEN_93882_1</name>
</gene>
<dbReference type="PANTHER" id="PTHR19317:SF0">
    <property type="entry name" value="PRENYLATED RAB ACCEPTOR PROTEIN 1"/>
    <property type="match status" value="1"/>
</dbReference>
<evidence type="ECO:0000313" key="9">
    <source>
        <dbReference type="EMBL" id="GBL84860.1"/>
    </source>
</evidence>
<keyword evidence="6 7" id="KW-0472">Membrane</keyword>
<feature type="transmembrane region" description="Helical" evidence="7">
    <location>
        <begin position="188"/>
        <end position="213"/>
    </location>
</feature>
<organism evidence="9 10">
    <name type="scientific">Araneus ventricosus</name>
    <name type="common">Orbweaver spider</name>
    <name type="synonym">Epeira ventricosa</name>
    <dbReference type="NCBI Taxonomy" id="182803"/>
    <lineage>
        <taxon>Eukaryota</taxon>
        <taxon>Metazoa</taxon>
        <taxon>Ecdysozoa</taxon>
        <taxon>Arthropoda</taxon>
        <taxon>Chelicerata</taxon>
        <taxon>Arachnida</taxon>
        <taxon>Araneae</taxon>
        <taxon>Araneomorphae</taxon>
        <taxon>Entelegynae</taxon>
        <taxon>Araneoidea</taxon>
        <taxon>Araneidae</taxon>
        <taxon>Araneus</taxon>
    </lineage>
</organism>
<dbReference type="InterPro" id="IPR004895">
    <property type="entry name" value="Prenylated_rab_accept_PRA1"/>
</dbReference>
<dbReference type="GO" id="GO:0008021">
    <property type="term" value="C:synaptic vesicle"/>
    <property type="evidence" value="ECO:0007669"/>
    <property type="project" value="UniProtKB-SubCell"/>
</dbReference>
<evidence type="ECO:0000256" key="7">
    <source>
        <dbReference type="RuleBase" id="RU363107"/>
    </source>
</evidence>
<evidence type="ECO:0000256" key="8">
    <source>
        <dbReference type="SAM" id="MobiDB-lite"/>
    </source>
</evidence>
<dbReference type="Pfam" id="PF03208">
    <property type="entry name" value="PRA1"/>
    <property type="match status" value="1"/>
</dbReference>
<dbReference type="GO" id="GO:0016020">
    <property type="term" value="C:membrane"/>
    <property type="evidence" value="ECO:0007669"/>
    <property type="project" value="UniProtKB-SubCell"/>
</dbReference>
<sequence length="259" mass="29017">MRSENLSSRSKTYEIWSKWIGSGGIPKNSKSKTPSADFSLGPRCEGSGKIKNLPTLSPRVEHRNETRNPLCGGGGSGRFCGSLSIGASSAMGLFQTLLTDTQPWFSVFFRQSCYNLPQSIQECDNRILANLNFFKGNYITIIMSSFVFSLLAVPSLLFWITVLIIGVSYCFKHTKSFRIFDVKIRKRYCILALGILLFYFIYETGISAAFIYATESSLLSIFVHAVTYDQDGLLEIKEDAKKEIEVCGEKLTEKELNLV</sequence>
<protein>
    <recommendedName>
        <fullName evidence="7">PRA1 family protein</fullName>
    </recommendedName>
</protein>
<reference evidence="9 10" key="1">
    <citation type="journal article" date="2019" name="Sci. Rep.">
        <title>Orb-weaving spider Araneus ventricosus genome elucidates the spidroin gene catalogue.</title>
        <authorList>
            <person name="Kono N."/>
            <person name="Nakamura H."/>
            <person name="Ohtoshi R."/>
            <person name="Moran D.A.P."/>
            <person name="Shinohara A."/>
            <person name="Yoshida Y."/>
            <person name="Fujiwara M."/>
            <person name="Mori M."/>
            <person name="Tomita M."/>
            <person name="Arakawa K."/>
        </authorList>
    </citation>
    <scope>NUCLEOTIDE SEQUENCE [LARGE SCALE GENOMIC DNA]</scope>
</reference>
<comment type="subcellular location">
    <subcellularLocation>
        <location evidence="2">Cytoplasmic vesicle</location>
        <location evidence="2">Secretory vesicle</location>
        <location evidence="2">Synaptic vesicle</location>
    </subcellularLocation>
    <subcellularLocation>
        <location evidence="1 7">Membrane</location>
        <topology evidence="1 7">Multi-pass membrane protein</topology>
    </subcellularLocation>
</comment>
<dbReference type="Proteomes" id="UP000499080">
    <property type="component" value="Unassembled WGS sequence"/>
</dbReference>
<proteinExistence type="inferred from homology"/>
<evidence type="ECO:0000256" key="1">
    <source>
        <dbReference type="ARBA" id="ARBA00004141"/>
    </source>
</evidence>
<evidence type="ECO:0000256" key="3">
    <source>
        <dbReference type="ARBA" id="ARBA00006483"/>
    </source>
</evidence>
<comment type="caution">
    <text evidence="9">The sequence shown here is derived from an EMBL/GenBank/DDBJ whole genome shotgun (WGS) entry which is preliminary data.</text>
</comment>